<feature type="non-terminal residue" evidence="2">
    <location>
        <position position="248"/>
    </location>
</feature>
<sequence length="248" mass="28102">MIARCRSKCWVVQLKEENQDLVLPNAQRGMKGHIIIYPQRPDEIATILPPSVDDIVTPICVIFVGSSPPTQEWLRTKAKPLSVRREKVRSALQWLQIHNPLYSDVQINHEMLNALDDEQILPFHVQHVLPNEAADSLTSRYDSNNSVHNNIPACLDASAAQIPFENVVITDVDGLTPANELRAAAVRHVKEKKGGYIQIPHDPEPVNEFFNPELFPMIYPTLFPYGMGGFEDSRRCGRLSMKRQVKHL</sequence>
<feature type="domain" description="DUF6570" evidence="1">
    <location>
        <begin position="1"/>
        <end position="113"/>
    </location>
</feature>
<reference evidence="2 3" key="1">
    <citation type="submission" date="2018-06" db="EMBL/GenBank/DDBJ databases">
        <title>A transcriptomic atlas of mushroom development highlights an independent origin of complex multicellularity.</title>
        <authorList>
            <consortium name="DOE Joint Genome Institute"/>
            <person name="Krizsan K."/>
            <person name="Almasi E."/>
            <person name="Merenyi Z."/>
            <person name="Sahu N."/>
            <person name="Viragh M."/>
            <person name="Koszo T."/>
            <person name="Mondo S."/>
            <person name="Kiss B."/>
            <person name="Balint B."/>
            <person name="Kues U."/>
            <person name="Barry K."/>
            <person name="Hegedus J.C."/>
            <person name="Henrissat B."/>
            <person name="Johnson J."/>
            <person name="Lipzen A."/>
            <person name="Ohm R."/>
            <person name="Nagy I."/>
            <person name="Pangilinan J."/>
            <person name="Yan J."/>
            <person name="Xiong Y."/>
            <person name="Grigoriev I.V."/>
            <person name="Hibbett D.S."/>
            <person name="Nagy L.G."/>
        </authorList>
    </citation>
    <scope>NUCLEOTIDE SEQUENCE [LARGE SCALE GENOMIC DNA]</scope>
    <source>
        <strain evidence="2 3">SZMC22713</strain>
    </source>
</reference>
<dbReference type="VEuPathDB" id="FungiDB:BD410DRAFT_694577"/>
<dbReference type="STRING" id="50990.A0A4Y7PS20"/>
<name>A0A4Y7PS20_9AGAM</name>
<dbReference type="Pfam" id="PF20209">
    <property type="entry name" value="DUF6570"/>
    <property type="match status" value="1"/>
</dbReference>
<dbReference type="Proteomes" id="UP000294933">
    <property type="component" value="Unassembled WGS sequence"/>
</dbReference>
<proteinExistence type="predicted"/>
<protein>
    <recommendedName>
        <fullName evidence="1">DUF6570 domain-containing protein</fullName>
    </recommendedName>
</protein>
<evidence type="ECO:0000313" key="3">
    <source>
        <dbReference type="Proteomes" id="UP000294933"/>
    </source>
</evidence>
<evidence type="ECO:0000259" key="1">
    <source>
        <dbReference type="Pfam" id="PF20209"/>
    </source>
</evidence>
<gene>
    <name evidence="2" type="ORF">BD410DRAFT_694577</name>
</gene>
<evidence type="ECO:0000313" key="2">
    <source>
        <dbReference type="EMBL" id="TDL18174.1"/>
    </source>
</evidence>
<dbReference type="AlphaFoldDB" id="A0A4Y7PS20"/>
<organism evidence="2 3">
    <name type="scientific">Rickenella mellea</name>
    <dbReference type="NCBI Taxonomy" id="50990"/>
    <lineage>
        <taxon>Eukaryota</taxon>
        <taxon>Fungi</taxon>
        <taxon>Dikarya</taxon>
        <taxon>Basidiomycota</taxon>
        <taxon>Agaricomycotina</taxon>
        <taxon>Agaricomycetes</taxon>
        <taxon>Hymenochaetales</taxon>
        <taxon>Rickenellaceae</taxon>
        <taxon>Rickenella</taxon>
    </lineage>
</organism>
<dbReference type="InterPro" id="IPR046700">
    <property type="entry name" value="DUF6570"/>
</dbReference>
<dbReference type="OrthoDB" id="3235800at2759"/>
<keyword evidence="3" id="KW-1185">Reference proteome</keyword>
<dbReference type="EMBL" id="ML170211">
    <property type="protein sequence ID" value="TDL18174.1"/>
    <property type="molecule type" value="Genomic_DNA"/>
</dbReference>
<accession>A0A4Y7PS20</accession>